<dbReference type="InterPro" id="IPR032675">
    <property type="entry name" value="LRR_dom_sf"/>
</dbReference>
<dbReference type="EMBL" id="MJBS01000009">
    <property type="protein sequence ID" value="OHF02903.1"/>
    <property type="molecule type" value="Genomic_DNA"/>
</dbReference>
<evidence type="ECO:0000313" key="1">
    <source>
        <dbReference type="EMBL" id="OHF02903.1"/>
    </source>
</evidence>
<organism evidence="1 2">
    <name type="scientific">Colletotrichum orchidophilum</name>
    <dbReference type="NCBI Taxonomy" id="1209926"/>
    <lineage>
        <taxon>Eukaryota</taxon>
        <taxon>Fungi</taxon>
        <taxon>Dikarya</taxon>
        <taxon>Ascomycota</taxon>
        <taxon>Pezizomycotina</taxon>
        <taxon>Sordariomycetes</taxon>
        <taxon>Hypocreomycetidae</taxon>
        <taxon>Glomerellales</taxon>
        <taxon>Glomerellaceae</taxon>
        <taxon>Colletotrichum</taxon>
    </lineage>
</organism>
<evidence type="ECO:0008006" key="3">
    <source>
        <dbReference type="Google" id="ProtNLM"/>
    </source>
</evidence>
<reference evidence="1 2" key="1">
    <citation type="submission" date="2016-09" db="EMBL/GenBank/DDBJ databases">
        <authorList>
            <person name="Capua I."/>
            <person name="De Benedictis P."/>
            <person name="Joannis T."/>
            <person name="Lombin L.H."/>
            <person name="Cattoli G."/>
        </authorList>
    </citation>
    <scope>NUCLEOTIDE SEQUENCE [LARGE SCALE GENOMIC DNA]</scope>
    <source>
        <strain evidence="1 2">IMI 309357</strain>
    </source>
</reference>
<dbReference type="OrthoDB" id="10472531at2759"/>
<dbReference type="RefSeq" id="XP_022480041.1">
    <property type="nucleotide sequence ID" value="XM_022613315.1"/>
</dbReference>
<proteinExistence type="predicted"/>
<evidence type="ECO:0000313" key="2">
    <source>
        <dbReference type="Proteomes" id="UP000176998"/>
    </source>
</evidence>
<accession>A0A1G4BNM3</accession>
<sequence length="494" mass="56274">MASNTSNTLEFTAPEIALASHHPITILDYHPPSRSSHLPDEILLRIASGLNKQYESSEITEWQSWVASMARRNLSKVCLVGPAWRRVGQQLLYRNYRSSKTLPLFLRTLIECPGLGKHVESVSLNNLPSSRGYRKEEATLFETRSKELGMYFPRRDAYRMDPQMPPDQELQSFLAAMLLSHTPRVKHVKLQVHWPHSILTSLVASAKSLALTPPRRSWTGLDNLAHIALGVMKTKAKSHLLIYDANDIFRTLQVAPNMTSIALFNYAPIKSSTKPCLEKLFRNLTTLKIGGKVEGMLLKNLETFCKYGKAIEEIHILAPESTRVGHVLVALEPLAATLKRLRLSLGCDYNCPTWGRNGPDLLQRFTSLETLRLELARSRNDNRCWYEELRTRDFFESLPTSLRTLFLSGCNWEHEIDYRGRRQYDGISTLASQVFRGALPEFQTLHFACDCVKGPQSEFTEIEKLGVKVVEFRHQFQEQGSDLAGLDVENWKLH</sequence>
<dbReference type="Proteomes" id="UP000176998">
    <property type="component" value="Unassembled WGS sequence"/>
</dbReference>
<dbReference type="Gene3D" id="3.80.10.10">
    <property type="entry name" value="Ribonuclease Inhibitor"/>
    <property type="match status" value="1"/>
</dbReference>
<dbReference type="GeneID" id="34554825"/>
<comment type="caution">
    <text evidence="1">The sequence shown here is derived from an EMBL/GenBank/DDBJ whole genome shotgun (WGS) entry which is preliminary data.</text>
</comment>
<protein>
    <recommendedName>
        <fullName evidence="3">F-box domain-containing protein</fullName>
    </recommendedName>
</protein>
<dbReference type="AlphaFoldDB" id="A0A1G4BNM3"/>
<name>A0A1G4BNM3_9PEZI</name>
<gene>
    <name evidence="1" type="ORF">CORC01_01661</name>
</gene>
<keyword evidence="2" id="KW-1185">Reference proteome</keyword>